<dbReference type="InterPro" id="IPR014756">
    <property type="entry name" value="Ig_E-set"/>
</dbReference>
<keyword evidence="4" id="KW-1185">Reference proteome</keyword>
<feature type="compositionally biased region" description="Basic and acidic residues" evidence="1">
    <location>
        <begin position="135"/>
        <end position="147"/>
    </location>
</feature>
<keyword evidence="2" id="KW-0472">Membrane</keyword>
<feature type="region of interest" description="Disordered" evidence="1">
    <location>
        <begin position="580"/>
        <end position="606"/>
    </location>
</feature>
<evidence type="ECO:0008006" key="5">
    <source>
        <dbReference type="Google" id="ProtNLM"/>
    </source>
</evidence>
<feature type="compositionally biased region" description="Low complexity" evidence="1">
    <location>
        <begin position="646"/>
        <end position="660"/>
    </location>
</feature>
<dbReference type="SUPFAM" id="SSF81296">
    <property type="entry name" value="E set domains"/>
    <property type="match status" value="1"/>
</dbReference>
<feature type="region of interest" description="Disordered" evidence="1">
    <location>
        <begin position="229"/>
        <end position="255"/>
    </location>
</feature>
<feature type="region of interest" description="Disordered" evidence="1">
    <location>
        <begin position="356"/>
        <end position="539"/>
    </location>
</feature>
<keyword evidence="2" id="KW-1133">Transmembrane helix</keyword>
<evidence type="ECO:0000256" key="2">
    <source>
        <dbReference type="SAM" id="Phobius"/>
    </source>
</evidence>
<feature type="compositionally biased region" description="Basic and acidic residues" evidence="1">
    <location>
        <begin position="708"/>
        <end position="734"/>
    </location>
</feature>
<feature type="region of interest" description="Disordered" evidence="1">
    <location>
        <begin position="83"/>
        <end position="216"/>
    </location>
</feature>
<dbReference type="Proteomes" id="UP000800200">
    <property type="component" value="Unassembled WGS sequence"/>
</dbReference>
<proteinExistence type="predicted"/>
<feature type="compositionally biased region" description="Basic and acidic residues" evidence="1">
    <location>
        <begin position="244"/>
        <end position="255"/>
    </location>
</feature>
<feature type="compositionally biased region" description="Polar residues" evidence="1">
    <location>
        <begin position="693"/>
        <end position="706"/>
    </location>
</feature>
<dbReference type="Gene3D" id="2.60.40.10">
    <property type="entry name" value="Immunoglobulins"/>
    <property type="match status" value="1"/>
</dbReference>
<dbReference type="InterPro" id="IPR013783">
    <property type="entry name" value="Ig-like_fold"/>
</dbReference>
<feature type="compositionally biased region" description="Acidic residues" evidence="1">
    <location>
        <begin position="474"/>
        <end position="499"/>
    </location>
</feature>
<dbReference type="CDD" id="cd02859">
    <property type="entry name" value="E_set_AMPKbeta_like_N"/>
    <property type="match status" value="1"/>
</dbReference>
<feature type="compositionally biased region" description="Low complexity" evidence="1">
    <location>
        <begin position="98"/>
        <end position="118"/>
    </location>
</feature>
<feature type="compositionally biased region" description="Low complexity" evidence="1">
    <location>
        <begin position="414"/>
        <end position="424"/>
    </location>
</feature>
<reference evidence="3" key="1">
    <citation type="journal article" date="2020" name="Stud. Mycol.">
        <title>101 Dothideomycetes genomes: a test case for predicting lifestyles and emergence of pathogens.</title>
        <authorList>
            <person name="Haridas S."/>
            <person name="Albert R."/>
            <person name="Binder M."/>
            <person name="Bloem J."/>
            <person name="Labutti K."/>
            <person name="Salamov A."/>
            <person name="Andreopoulos B."/>
            <person name="Baker S."/>
            <person name="Barry K."/>
            <person name="Bills G."/>
            <person name="Bluhm B."/>
            <person name="Cannon C."/>
            <person name="Castanera R."/>
            <person name="Culley D."/>
            <person name="Daum C."/>
            <person name="Ezra D."/>
            <person name="Gonzalez J."/>
            <person name="Henrissat B."/>
            <person name="Kuo A."/>
            <person name="Liang C."/>
            <person name="Lipzen A."/>
            <person name="Lutzoni F."/>
            <person name="Magnuson J."/>
            <person name="Mondo S."/>
            <person name="Nolan M."/>
            <person name="Ohm R."/>
            <person name="Pangilinan J."/>
            <person name="Park H.-J."/>
            <person name="Ramirez L."/>
            <person name="Alfaro M."/>
            <person name="Sun H."/>
            <person name="Tritt A."/>
            <person name="Yoshinaga Y."/>
            <person name="Zwiers L.-H."/>
            <person name="Turgeon B."/>
            <person name="Goodwin S."/>
            <person name="Spatafora J."/>
            <person name="Crous P."/>
            <person name="Grigoriev I."/>
        </authorList>
    </citation>
    <scope>NUCLEOTIDE SEQUENCE</scope>
    <source>
        <strain evidence="3">CBS 207.26</strain>
    </source>
</reference>
<evidence type="ECO:0000313" key="3">
    <source>
        <dbReference type="EMBL" id="KAF2187467.1"/>
    </source>
</evidence>
<feature type="region of interest" description="Disordered" evidence="1">
    <location>
        <begin position="760"/>
        <end position="790"/>
    </location>
</feature>
<feature type="transmembrane region" description="Helical" evidence="2">
    <location>
        <begin position="824"/>
        <end position="841"/>
    </location>
</feature>
<gene>
    <name evidence="3" type="ORF">K469DRAFT_114231</name>
</gene>
<feature type="compositionally biased region" description="Polar residues" evidence="1">
    <location>
        <begin position="580"/>
        <end position="591"/>
    </location>
</feature>
<evidence type="ECO:0000256" key="1">
    <source>
        <dbReference type="SAM" id="MobiDB-lite"/>
    </source>
</evidence>
<dbReference type="EMBL" id="ML994627">
    <property type="protein sequence ID" value="KAF2187467.1"/>
    <property type="molecule type" value="Genomic_DNA"/>
</dbReference>
<feature type="compositionally biased region" description="Polar residues" evidence="1">
    <location>
        <begin position="163"/>
        <end position="181"/>
    </location>
</feature>
<evidence type="ECO:0000313" key="4">
    <source>
        <dbReference type="Proteomes" id="UP000800200"/>
    </source>
</evidence>
<protein>
    <recommendedName>
        <fullName evidence="5">AMP-activated protein kinase glycogen-binding domain-containing protein</fullName>
    </recommendedName>
</protein>
<keyword evidence="2" id="KW-0812">Transmembrane</keyword>
<sequence>MTRRAKIAFSQAGVKPPVYVVTSMSSPPWETLEMSVEEKRADTGDLIFSRQFESVPEGKYQYKIRIGEGHWVVDETKEAATDEVGNRNNVVHVESDVESASLSSSTDISTDTSTQVSSKEQRQDSLQLPPAVTISEHEIIPSPEAEKGVLSPSLSDAKGPGENNAQVSVQPSQSMNPSQPEIAQLTEVEMDTSPSVSDAKDSGQDDALPNQPPIVPIPYTVVEKVPDKAQPDYGDAESGCLTEDPSKRAADAEPDVERIVRAESPVQPKEQPKAQAVPTVIVEKTGNEPSHGDDFGEKATPAQKLAHEYRAADATPDEVVISPETKAVNLPIDEYGPKGEDFIEPEKPVDFLAGKVDSKEGDLVEPAEEPAIEPGTLGKQAAPLFKHESFDISGPENVASDAPPIMDTIEEESATSSAGQTSSQVEESEPSNFSEIHEEDEDDTTLSSGERSLGELDNTPLLSHETGSSRYGVEESDEQDANEEDSAVVEDDDEVENDTLESKQVPAFSHENFEDEREGSEVPLLPHERNSIAPSIDTGSEFSISESNVMEDGVPVFPHETATTSTIPGQARGSQFFVRRTSSGTLPNTLPVSDELDEDLHDPSLEKFPIGREAILERVATISSSIPEDETLDLPGQHQHHSPVISQACSSSSLAPSSPLNPVAEEEQSESDSHPDIPSPAVESAPTPLAREQSANAPSSTVTGDSNAAREDKPSETDSVQKDNGTKDDSKDWGELYDSIATPTTALNTLTPPLTPEKAEIAKRADSPPAPKPHQKHTRKPSTDSMPIIPEQPQKENWFSAFLRVVLGPIGRFITACFGGRKQASGAVLVVGVAVAVYYYLAVGMGK</sequence>
<organism evidence="3 4">
    <name type="scientific">Zopfia rhizophila CBS 207.26</name>
    <dbReference type="NCBI Taxonomy" id="1314779"/>
    <lineage>
        <taxon>Eukaryota</taxon>
        <taxon>Fungi</taxon>
        <taxon>Dikarya</taxon>
        <taxon>Ascomycota</taxon>
        <taxon>Pezizomycotina</taxon>
        <taxon>Dothideomycetes</taxon>
        <taxon>Dothideomycetes incertae sedis</taxon>
        <taxon>Zopfiaceae</taxon>
        <taxon>Zopfia</taxon>
    </lineage>
</organism>
<accession>A0A6A6E6A2</accession>
<feature type="region of interest" description="Disordered" evidence="1">
    <location>
        <begin position="628"/>
        <end position="734"/>
    </location>
</feature>
<dbReference type="AlphaFoldDB" id="A0A6A6E6A2"/>
<name>A0A6A6E6A2_9PEZI</name>
<dbReference type="OrthoDB" id="5350410at2759"/>